<name>A0A444UY89_ACIRT</name>
<dbReference type="Proteomes" id="UP000289886">
    <property type="component" value="Unassembled WGS sequence"/>
</dbReference>
<organism evidence="2 3">
    <name type="scientific">Acipenser ruthenus</name>
    <name type="common">Sterlet sturgeon</name>
    <dbReference type="NCBI Taxonomy" id="7906"/>
    <lineage>
        <taxon>Eukaryota</taxon>
        <taxon>Metazoa</taxon>
        <taxon>Chordata</taxon>
        <taxon>Craniata</taxon>
        <taxon>Vertebrata</taxon>
        <taxon>Euteleostomi</taxon>
        <taxon>Actinopterygii</taxon>
        <taxon>Chondrostei</taxon>
        <taxon>Acipenseriformes</taxon>
        <taxon>Acipenseridae</taxon>
        <taxon>Acipenser</taxon>
    </lineage>
</organism>
<keyword evidence="2" id="KW-0675">Receptor</keyword>
<dbReference type="GO" id="GO:0016301">
    <property type="term" value="F:kinase activity"/>
    <property type="evidence" value="ECO:0007669"/>
    <property type="project" value="UniProtKB-KW"/>
</dbReference>
<dbReference type="EMBL" id="SCEB01005111">
    <property type="protein sequence ID" value="RXM93128.1"/>
    <property type="molecule type" value="Genomic_DNA"/>
</dbReference>
<gene>
    <name evidence="2" type="ORF">EOD39_19407</name>
</gene>
<dbReference type="AlphaFoldDB" id="A0A444UY89"/>
<protein>
    <submittedName>
        <fullName evidence="2">ALK tyrosine kinase receptor</fullName>
    </submittedName>
</protein>
<evidence type="ECO:0000313" key="3">
    <source>
        <dbReference type="Proteomes" id="UP000289886"/>
    </source>
</evidence>
<evidence type="ECO:0000256" key="1">
    <source>
        <dbReference type="SAM" id="MobiDB-lite"/>
    </source>
</evidence>
<keyword evidence="2" id="KW-0808">Transferase</keyword>
<accession>A0A444UY89</accession>
<reference evidence="2 3" key="1">
    <citation type="submission" date="2019-01" db="EMBL/GenBank/DDBJ databases">
        <title>Draft Genome and Complete Hox-Cluster Characterization of the Sterlet Sturgeon (Acipenser ruthenus).</title>
        <authorList>
            <person name="Wei Q."/>
        </authorList>
    </citation>
    <scope>NUCLEOTIDE SEQUENCE [LARGE SCALE GENOMIC DNA]</scope>
    <source>
        <strain evidence="2">WHYD16114868_AA</strain>
        <tissue evidence="2">Blood</tissue>
    </source>
</reference>
<feature type="compositionally biased region" description="Pro residues" evidence="1">
    <location>
        <begin position="104"/>
        <end position="113"/>
    </location>
</feature>
<feature type="region of interest" description="Disordered" evidence="1">
    <location>
        <begin position="38"/>
        <end position="126"/>
    </location>
</feature>
<keyword evidence="2" id="KW-0418">Kinase</keyword>
<evidence type="ECO:0000313" key="2">
    <source>
        <dbReference type="EMBL" id="RXM93128.1"/>
    </source>
</evidence>
<keyword evidence="3" id="KW-1185">Reference proteome</keyword>
<proteinExistence type="predicted"/>
<comment type="caution">
    <text evidence="2">The sequence shown here is derived from an EMBL/GenBank/DDBJ whole genome shotgun (WGS) entry which is preliminary data.</text>
</comment>
<sequence length="483" mass="50158">MTQCWQHCPEHRPNFTTILERISYCTQDPDVINTPLPMEYGPPVEEESSTVMPPQGSGGGTPLLVTSTLTPEPDLSPRKPHPQGAGTGEGPSREACPGTWLHPSPAPLTPPGPTSSGSQKLKNKTKNLWNPTYGSWKENGSLVPLLIAAGGGGKAYLEDPERGLDDIPLEQYENSTAVPGVNGLTGVAGGGGGWSDITRYIWGGKSLLQGAEGGSSCPQALSKLAWATFGGFGGGGGACTAGGGGGGYRGGDAAETDDITADGQAGISFVNPIGEIFLQPLAGEETGGAAMESHGEAEIKVQLNCSHCESETCKQDEETKLITCLCDNGEELASNNVTCTAPRGPAPEGHLSLPLILAVVVSTVVTGAVLACASLTLSGRLEFLSVLACLSSSRFHLTLRAVWGPGSRADLSVDGITLGASCFDTGPGFASQQHSEPPWFSGPQRHLILPGMQWAKVNSPCAALLRSASLLHQTPYMHQDPSR</sequence>